<evidence type="ECO:0008006" key="3">
    <source>
        <dbReference type="Google" id="ProtNLM"/>
    </source>
</evidence>
<dbReference type="InterPro" id="IPR027417">
    <property type="entry name" value="P-loop_NTPase"/>
</dbReference>
<dbReference type="STRING" id="457427.SSOG_06410"/>
<evidence type="ECO:0000313" key="2">
    <source>
        <dbReference type="Proteomes" id="UP000003963"/>
    </source>
</evidence>
<dbReference type="AlphaFoldDB" id="D9W785"/>
<sequence length="240" mass="27484">MGQEITQDQLKSLEHRAQRICNRLARSETQRPIAVEFAGSPKSGKSSTIDTIVHFFKRMGFRVFAPTEGASKRTPEQLRKDRAAFNVWTVNYAISQLLSAYYDDSRSDLIILDRGCFDSVAWNELQRKKDVMGENEAKVIRDFALHPMWAGFISKLYLFTCEPEVSLERETAATLTTLEGRTMNRETLSELLREYRELRDSLNTYPLMVIDTTAPGTPQESGYKVAEDIVQIWEEKLSMA</sequence>
<dbReference type="Gene3D" id="3.40.50.300">
    <property type="entry name" value="P-loop containing nucleotide triphosphate hydrolases"/>
    <property type="match status" value="1"/>
</dbReference>
<dbReference type="HOGENOM" id="CLU_1155878_0_0_11"/>
<protein>
    <recommendedName>
        <fullName evidence="3">Thymidylate kinase-like domain-containing protein</fullName>
    </recommendedName>
</protein>
<gene>
    <name evidence="1" type="ORF">SSOG_06410</name>
</gene>
<dbReference type="OrthoDB" id="8431159at2"/>
<keyword evidence="2" id="KW-1185">Reference proteome</keyword>
<dbReference type="Proteomes" id="UP000003963">
    <property type="component" value="Unassembled WGS sequence"/>
</dbReference>
<dbReference type="SUPFAM" id="SSF52540">
    <property type="entry name" value="P-loop containing nucleoside triphosphate hydrolases"/>
    <property type="match status" value="1"/>
</dbReference>
<name>D9W785_9ACTN</name>
<dbReference type="EMBL" id="GG657754">
    <property type="protein sequence ID" value="EFL26696.1"/>
    <property type="molecule type" value="Genomic_DNA"/>
</dbReference>
<proteinExistence type="predicted"/>
<evidence type="ECO:0000313" key="1">
    <source>
        <dbReference type="EMBL" id="EFL26696.1"/>
    </source>
</evidence>
<dbReference type="RefSeq" id="WP_009718496.1">
    <property type="nucleotide sequence ID" value="NZ_GG657754.1"/>
</dbReference>
<accession>D9W785</accession>
<reference evidence="1 2" key="1">
    <citation type="submission" date="2009-02" db="EMBL/GenBank/DDBJ databases">
        <title>Annotation of Streptomyces hygroscopicus strain ATCC 53653.</title>
        <authorList>
            <consortium name="The Broad Institute Genome Sequencing Platform"/>
            <consortium name="Broad Institute Microbial Sequencing Center"/>
            <person name="Fischbach M."/>
            <person name="Godfrey P."/>
            <person name="Ward D."/>
            <person name="Young S."/>
            <person name="Zeng Q."/>
            <person name="Koehrsen M."/>
            <person name="Alvarado L."/>
            <person name="Berlin A.M."/>
            <person name="Bochicchio J."/>
            <person name="Borenstein D."/>
            <person name="Chapman S.B."/>
            <person name="Chen Z."/>
            <person name="Engels R."/>
            <person name="Freedman E."/>
            <person name="Gellesch M."/>
            <person name="Goldberg J."/>
            <person name="Griggs A."/>
            <person name="Gujja S."/>
            <person name="Heilman E.R."/>
            <person name="Heiman D.I."/>
            <person name="Hepburn T.A."/>
            <person name="Howarth C."/>
            <person name="Jen D."/>
            <person name="Larson L."/>
            <person name="Lewis B."/>
            <person name="Mehta T."/>
            <person name="Park D."/>
            <person name="Pearson M."/>
            <person name="Richards J."/>
            <person name="Roberts A."/>
            <person name="Saif S."/>
            <person name="Shea T.D."/>
            <person name="Shenoy N."/>
            <person name="Sisk P."/>
            <person name="Stolte C."/>
            <person name="Sykes S.N."/>
            <person name="Thomson T."/>
            <person name="Walk T."/>
            <person name="White J."/>
            <person name="Yandava C."/>
            <person name="Straight P."/>
            <person name="Clardy J."/>
            <person name="Hung D."/>
            <person name="Kolter R."/>
            <person name="Mekalanos J."/>
            <person name="Walker S."/>
            <person name="Walsh C.T."/>
            <person name="Wieland-Brown L.C."/>
            <person name="Haas B."/>
            <person name="Nusbaum C."/>
            <person name="Birren B."/>
        </authorList>
    </citation>
    <scope>NUCLEOTIDE SEQUENCE [LARGE SCALE GENOMIC DNA]</scope>
    <source>
        <strain evidence="1 2">ATCC 53653</strain>
    </source>
</reference>
<organism evidence="1 2">
    <name type="scientific">Streptomyces himastatinicus ATCC 53653</name>
    <dbReference type="NCBI Taxonomy" id="457427"/>
    <lineage>
        <taxon>Bacteria</taxon>
        <taxon>Bacillati</taxon>
        <taxon>Actinomycetota</taxon>
        <taxon>Actinomycetes</taxon>
        <taxon>Kitasatosporales</taxon>
        <taxon>Streptomycetaceae</taxon>
        <taxon>Streptomyces</taxon>
        <taxon>Streptomyces violaceusniger group</taxon>
    </lineage>
</organism>